<reference evidence="2" key="1">
    <citation type="submission" date="2018-05" db="EMBL/GenBank/DDBJ databases">
        <authorList>
            <person name="Lanie J.A."/>
            <person name="Ng W.-L."/>
            <person name="Kazmierczak K.M."/>
            <person name="Andrzejewski T.M."/>
            <person name="Davidsen T.M."/>
            <person name="Wayne K.J."/>
            <person name="Tettelin H."/>
            <person name="Glass J.I."/>
            <person name="Rusch D."/>
            <person name="Podicherti R."/>
            <person name="Tsui H.-C.T."/>
            <person name="Winkler M.E."/>
        </authorList>
    </citation>
    <scope>NUCLEOTIDE SEQUENCE</scope>
</reference>
<feature type="domain" description="DUF7133" evidence="1">
    <location>
        <begin position="43"/>
        <end position="254"/>
    </location>
</feature>
<organism evidence="2">
    <name type="scientific">marine metagenome</name>
    <dbReference type="NCBI Taxonomy" id="408172"/>
    <lineage>
        <taxon>unclassified sequences</taxon>
        <taxon>metagenomes</taxon>
        <taxon>ecological metagenomes</taxon>
    </lineage>
</organism>
<dbReference type="InterPro" id="IPR013428">
    <property type="entry name" value="Membrane-bound_put_N"/>
</dbReference>
<gene>
    <name evidence="2" type="ORF">METZ01_LOCUS338042</name>
</gene>
<dbReference type="InterPro" id="IPR011041">
    <property type="entry name" value="Quinoprot_gluc/sorb_DH_b-prop"/>
</dbReference>
<dbReference type="AlphaFoldDB" id="A0A382QJR0"/>
<protein>
    <recommendedName>
        <fullName evidence="1">DUF7133 domain-containing protein</fullName>
    </recommendedName>
</protein>
<dbReference type="Pfam" id="PF23500">
    <property type="entry name" value="DUF7133"/>
    <property type="match status" value="1"/>
</dbReference>
<dbReference type="NCBIfam" id="TIGR02604">
    <property type="entry name" value="Piru_Ver_Nterm"/>
    <property type="match status" value="1"/>
</dbReference>
<proteinExistence type="predicted"/>
<sequence>VNKTLPRPGITTLLFLSVALLPAPRSAAQAPYSVAPPEKDNTPAAQLKSFTIDKRFEVNLFADETMGIANPICFRWDAGGRLWVLCTWAYPQLKPGEPADDKLMILEDTTGDGRADRVSTFADGLNMPTGFALGHGGAYIGNGPDLIHVSDSDGDGKADHREVLFSGFGTGDTHQNINSFAWTPGGELLFCQGLHCFSRVQTPWGIRRLDEHGSWRLRPLRRQLHSYRRSSGGGNPWGYAFGDWGEPFIKSNGGGISE</sequence>
<feature type="non-terminal residue" evidence="2">
    <location>
        <position position="1"/>
    </location>
</feature>
<evidence type="ECO:0000259" key="1">
    <source>
        <dbReference type="Pfam" id="PF23500"/>
    </source>
</evidence>
<feature type="non-terminal residue" evidence="2">
    <location>
        <position position="258"/>
    </location>
</feature>
<evidence type="ECO:0000313" key="2">
    <source>
        <dbReference type="EMBL" id="SVC85188.1"/>
    </source>
</evidence>
<name>A0A382QJR0_9ZZZZ</name>
<dbReference type="EMBL" id="UINC01114697">
    <property type="protein sequence ID" value="SVC85188.1"/>
    <property type="molecule type" value="Genomic_DNA"/>
</dbReference>
<accession>A0A382QJR0</accession>
<dbReference type="InterPro" id="IPR055557">
    <property type="entry name" value="DUF7133"/>
</dbReference>
<dbReference type="SUPFAM" id="SSF50952">
    <property type="entry name" value="Soluble quinoprotein glucose dehydrogenase"/>
    <property type="match status" value="1"/>
</dbReference>
<dbReference type="PANTHER" id="PTHR33546">
    <property type="entry name" value="LARGE, MULTIFUNCTIONAL SECRETED PROTEIN-RELATED"/>
    <property type="match status" value="1"/>
</dbReference>
<dbReference type="PANTHER" id="PTHR33546:SF1">
    <property type="entry name" value="LARGE, MULTIFUNCTIONAL SECRETED PROTEIN"/>
    <property type="match status" value="1"/>
</dbReference>